<evidence type="ECO:0000256" key="8">
    <source>
        <dbReference type="PIRSR" id="PIRSR002825-1"/>
    </source>
</evidence>
<keyword evidence="11" id="KW-1185">Reference proteome</keyword>
<dbReference type="PROSITE" id="PS01037">
    <property type="entry name" value="SBP_BACTERIAL_1"/>
    <property type="match status" value="1"/>
</dbReference>
<dbReference type="CDD" id="cd13543">
    <property type="entry name" value="PBP2_Fbp"/>
    <property type="match status" value="1"/>
</dbReference>
<dbReference type="GO" id="GO:0055085">
    <property type="term" value="P:transmembrane transport"/>
    <property type="evidence" value="ECO:0007669"/>
    <property type="project" value="InterPro"/>
</dbReference>
<keyword evidence="3" id="KW-0410">Iron transport</keyword>
<sequence>MKRKHLVPLNRRPLLAALLALPLALSACGGGEAKESFEAEPGALQIYSSQHRNVTEAWAEAFTDATGIETQVREGQDSSMGHMIVEEGDASPADVFLTENSPAMTVVERAGLLAPVADETRSQVREGMAPSSGRWTAIAARSTVLVYNTDQISEDELPTSLMDLARPEWAGRWGAAPGGADFQAIVAGMLADRGEAETRAWLETLTDNAEVYQNNIATMKAVSAGEVPVGIMYHYYWYRDQAGDKQGSAHTALHYFGRQDPGAFVSLSAGGVLASSDMPDEAQQFLAFITSPEGQQLLVDSGSMEYAVGTGVESDPALPRLEDLEAPPVDPFTLNSDEVLALMTDAGIL</sequence>
<comment type="caution">
    <text evidence="10">The sequence shown here is derived from an EMBL/GenBank/DDBJ whole genome shotgun (WGS) entry which is preliminary data.</text>
</comment>
<evidence type="ECO:0000256" key="5">
    <source>
        <dbReference type="ARBA" id="ARBA00022729"/>
    </source>
</evidence>
<feature type="chain" id="PRO_5039609269" evidence="9">
    <location>
        <begin position="30"/>
        <end position="349"/>
    </location>
</feature>
<feature type="binding site" evidence="8">
    <location>
        <position position="99"/>
    </location>
    <ligand>
        <name>Fe cation</name>
        <dbReference type="ChEBI" id="CHEBI:24875"/>
    </ligand>
</feature>
<feature type="binding site" evidence="8">
    <location>
        <position position="51"/>
    </location>
    <ligand>
        <name>Fe cation</name>
        <dbReference type="ChEBI" id="CHEBI:24875"/>
    </ligand>
</feature>
<name>A0A7J5URL1_9MICO</name>
<evidence type="ECO:0000256" key="9">
    <source>
        <dbReference type="SAM" id="SignalP"/>
    </source>
</evidence>
<dbReference type="GO" id="GO:0046872">
    <property type="term" value="F:metal ion binding"/>
    <property type="evidence" value="ECO:0007669"/>
    <property type="project" value="UniProtKB-KW"/>
</dbReference>
<dbReference type="Gene3D" id="3.40.190.10">
    <property type="entry name" value="Periplasmic binding protein-like II"/>
    <property type="match status" value="2"/>
</dbReference>
<keyword evidence="4 8" id="KW-0479">Metal-binding</keyword>
<evidence type="ECO:0000256" key="2">
    <source>
        <dbReference type="ARBA" id="ARBA00022448"/>
    </source>
</evidence>
<evidence type="ECO:0000313" key="10">
    <source>
        <dbReference type="EMBL" id="KAE8764967.1"/>
    </source>
</evidence>
<dbReference type="PIRSF" id="PIRSF002825">
    <property type="entry name" value="CfbpA"/>
    <property type="match status" value="1"/>
</dbReference>
<keyword evidence="2" id="KW-0813">Transport</keyword>
<gene>
    <name evidence="10" type="ORF">GB883_06150</name>
</gene>
<feature type="binding site" evidence="8">
    <location>
        <position position="235"/>
    </location>
    <ligand>
        <name>Fe cation</name>
        <dbReference type="ChEBI" id="CHEBI:24875"/>
    </ligand>
</feature>
<dbReference type="EMBL" id="WHJE01000018">
    <property type="protein sequence ID" value="KAE8764967.1"/>
    <property type="molecule type" value="Genomic_DNA"/>
</dbReference>
<dbReference type="InterPro" id="IPR006061">
    <property type="entry name" value="SBP_1_CS"/>
</dbReference>
<dbReference type="SUPFAM" id="SSF53850">
    <property type="entry name" value="Periplasmic binding protein-like II"/>
    <property type="match status" value="1"/>
</dbReference>
<dbReference type="InterPro" id="IPR026045">
    <property type="entry name" value="Ferric-bd"/>
</dbReference>
<dbReference type="GO" id="GO:0006826">
    <property type="term" value="P:iron ion transport"/>
    <property type="evidence" value="ECO:0007669"/>
    <property type="project" value="UniProtKB-KW"/>
</dbReference>
<dbReference type="RefSeq" id="WP_152200856.1">
    <property type="nucleotide sequence ID" value="NZ_VUKF01000005.1"/>
</dbReference>
<dbReference type="OrthoDB" id="9769567at2"/>
<dbReference type="GO" id="GO:0030288">
    <property type="term" value="C:outer membrane-bounded periplasmic space"/>
    <property type="evidence" value="ECO:0007669"/>
    <property type="project" value="TreeGrafter"/>
</dbReference>
<dbReference type="Pfam" id="PF13343">
    <property type="entry name" value="SBP_bac_6"/>
    <property type="match status" value="1"/>
</dbReference>
<dbReference type="Proteomes" id="UP000451860">
    <property type="component" value="Unassembled WGS sequence"/>
</dbReference>
<evidence type="ECO:0000313" key="11">
    <source>
        <dbReference type="Proteomes" id="UP000451860"/>
    </source>
</evidence>
<keyword evidence="7" id="KW-0406">Ion transport</keyword>
<dbReference type="PROSITE" id="PS51257">
    <property type="entry name" value="PROKAR_LIPOPROTEIN"/>
    <property type="match status" value="1"/>
</dbReference>
<accession>A0A7J5URL1</accession>
<protein>
    <submittedName>
        <fullName evidence="10">Extracellular solute-binding protein</fullName>
    </submittedName>
</protein>
<feature type="binding site" evidence="8">
    <location>
        <position position="236"/>
    </location>
    <ligand>
        <name>Fe cation</name>
        <dbReference type="ChEBI" id="CHEBI:24875"/>
    </ligand>
</feature>
<evidence type="ECO:0000256" key="4">
    <source>
        <dbReference type="ARBA" id="ARBA00022723"/>
    </source>
</evidence>
<reference evidence="10 11" key="1">
    <citation type="submission" date="2019-10" db="EMBL/GenBank/DDBJ databases">
        <title>Georgenia wutianyii sp. nov. and Georgenia yuyongxinii sp. nov. isolated from plateau pika (Ochotona curzoniae) in the Qinghai-Tibet plateau of China.</title>
        <authorList>
            <person name="Tian Z."/>
        </authorList>
    </citation>
    <scope>NUCLEOTIDE SEQUENCE [LARGE SCALE GENOMIC DNA]</scope>
    <source>
        <strain evidence="10 11">DSM 21501</strain>
    </source>
</reference>
<dbReference type="AlphaFoldDB" id="A0A7J5URL1"/>
<organism evidence="10 11">
    <name type="scientific">Georgenia thermotolerans</name>
    <dbReference type="NCBI Taxonomy" id="527326"/>
    <lineage>
        <taxon>Bacteria</taxon>
        <taxon>Bacillati</taxon>
        <taxon>Actinomycetota</taxon>
        <taxon>Actinomycetes</taxon>
        <taxon>Micrococcales</taxon>
        <taxon>Bogoriellaceae</taxon>
        <taxon>Georgenia</taxon>
    </lineage>
</organism>
<evidence type="ECO:0000256" key="3">
    <source>
        <dbReference type="ARBA" id="ARBA00022496"/>
    </source>
</evidence>
<evidence type="ECO:0000256" key="6">
    <source>
        <dbReference type="ARBA" id="ARBA00023004"/>
    </source>
</evidence>
<dbReference type="PANTHER" id="PTHR30006">
    <property type="entry name" value="THIAMINE-BINDING PERIPLASMIC PROTEIN-RELATED"/>
    <property type="match status" value="1"/>
</dbReference>
<keyword evidence="6 8" id="KW-0408">Iron</keyword>
<dbReference type="PANTHER" id="PTHR30006:SF15">
    <property type="entry name" value="IRON-UTILIZATION PERIPLASMIC PROTEIN"/>
    <property type="match status" value="1"/>
</dbReference>
<evidence type="ECO:0000256" key="7">
    <source>
        <dbReference type="ARBA" id="ARBA00023065"/>
    </source>
</evidence>
<feature type="signal peptide" evidence="9">
    <location>
        <begin position="1"/>
        <end position="29"/>
    </location>
</feature>
<comment type="similarity">
    <text evidence="1">Belongs to the bacterial solute-binding protein 1 family.</text>
</comment>
<keyword evidence="5 9" id="KW-0732">Signal</keyword>
<evidence type="ECO:0000256" key="1">
    <source>
        <dbReference type="ARBA" id="ARBA00008520"/>
    </source>
</evidence>
<proteinExistence type="inferred from homology"/>